<evidence type="ECO:0000256" key="3">
    <source>
        <dbReference type="PROSITE-ProRule" id="PRU00339"/>
    </source>
</evidence>
<dbReference type="InterPro" id="IPR019734">
    <property type="entry name" value="TPR_rpt"/>
</dbReference>
<dbReference type="PANTHER" id="PTHR12558">
    <property type="entry name" value="CELL DIVISION CYCLE 16,23,27"/>
    <property type="match status" value="1"/>
</dbReference>
<sequence length="160" mass="18038">MTRGIIGLGRLFSSFSFLLRSKDGRDRKVNLEDLILEGDSHLREGNLDLALRAYLRATEKDPGNAAAKRAARVYGMMGRYMEAIASIDRAAAIDPADAGPWMGRGFLLLRLERRRDALECFERAAALDPEDRYARYLIAETAEEMRRANPADGLAHRRNR</sequence>
<dbReference type="STRING" id="1110509.Mhar_1242"/>
<keyword evidence="5" id="KW-1185">Reference proteome</keyword>
<keyword evidence="1" id="KW-0677">Repeat</keyword>
<dbReference type="Pfam" id="PF07719">
    <property type="entry name" value="TPR_2"/>
    <property type="match status" value="1"/>
</dbReference>
<dbReference type="PANTHER" id="PTHR12558:SF33">
    <property type="entry name" value="BLL7664 PROTEIN"/>
    <property type="match status" value="1"/>
</dbReference>
<dbReference type="HOGENOM" id="CLU_1648309_0_0_2"/>
<dbReference type="KEGG" id="mhi:Mhar_1242"/>
<dbReference type="SMART" id="SM00028">
    <property type="entry name" value="TPR"/>
    <property type="match status" value="3"/>
</dbReference>
<proteinExistence type="predicted"/>
<feature type="repeat" description="TPR" evidence="3">
    <location>
        <begin position="31"/>
        <end position="64"/>
    </location>
</feature>
<dbReference type="Proteomes" id="UP000005877">
    <property type="component" value="Chromosome"/>
</dbReference>
<feature type="repeat" description="TPR" evidence="3">
    <location>
        <begin position="98"/>
        <end position="131"/>
    </location>
</feature>
<dbReference type="PROSITE" id="PS50005">
    <property type="entry name" value="TPR"/>
    <property type="match status" value="2"/>
</dbReference>
<evidence type="ECO:0000313" key="4">
    <source>
        <dbReference type="EMBL" id="AET64607.1"/>
    </source>
</evidence>
<dbReference type="Pfam" id="PF13432">
    <property type="entry name" value="TPR_16"/>
    <property type="match status" value="1"/>
</dbReference>
<dbReference type="AlphaFoldDB" id="G7WNB6"/>
<protein>
    <submittedName>
        <fullName evidence="4">Tetratricopeptide TPR_2 repeat protein</fullName>
    </submittedName>
</protein>
<dbReference type="InterPro" id="IPR013105">
    <property type="entry name" value="TPR_2"/>
</dbReference>
<dbReference type="GeneID" id="25395412"/>
<name>G7WNB6_METH6</name>
<dbReference type="InterPro" id="IPR011990">
    <property type="entry name" value="TPR-like_helical_dom_sf"/>
</dbReference>
<gene>
    <name evidence="4" type="ordered locus">Mhar_1242</name>
</gene>
<dbReference type="Gene3D" id="1.25.40.10">
    <property type="entry name" value="Tetratricopeptide repeat domain"/>
    <property type="match status" value="1"/>
</dbReference>
<dbReference type="EMBL" id="CP003117">
    <property type="protein sequence ID" value="AET64607.1"/>
    <property type="molecule type" value="Genomic_DNA"/>
</dbReference>
<organism evidence="4 5">
    <name type="scientific">Methanothrix harundinacea (strain 6Ac)</name>
    <name type="common">Methanosaeta harundinacea</name>
    <dbReference type="NCBI Taxonomy" id="1110509"/>
    <lineage>
        <taxon>Archaea</taxon>
        <taxon>Methanobacteriati</taxon>
        <taxon>Methanobacteriota</taxon>
        <taxon>Stenosarchaea group</taxon>
        <taxon>Methanomicrobia</taxon>
        <taxon>Methanotrichales</taxon>
        <taxon>Methanotrichaceae</taxon>
        <taxon>Methanothrix</taxon>
    </lineage>
</organism>
<evidence type="ECO:0000256" key="2">
    <source>
        <dbReference type="ARBA" id="ARBA00022803"/>
    </source>
</evidence>
<accession>G7WNB6</accession>
<dbReference type="PATRIC" id="fig|1110509.7.peg.1377"/>
<dbReference type="SUPFAM" id="SSF48452">
    <property type="entry name" value="TPR-like"/>
    <property type="match status" value="1"/>
</dbReference>
<evidence type="ECO:0000256" key="1">
    <source>
        <dbReference type="ARBA" id="ARBA00022737"/>
    </source>
</evidence>
<dbReference type="RefSeq" id="WP_014586792.1">
    <property type="nucleotide sequence ID" value="NC_017527.1"/>
</dbReference>
<reference evidence="4 5" key="1">
    <citation type="journal article" date="2012" name="PLoS ONE">
        <title>The genome characteristics and predicted function of methyl-group oxidation pathway in the obligate aceticlastic methanogens, Methanosaeta spp.</title>
        <authorList>
            <person name="Zhu J."/>
            <person name="Zheng H."/>
            <person name="Ai G."/>
            <person name="Zhang G."/>
            <person name="Liu D."/>
            <person name="Liu X."/>
            <person name="Dong X."/>
        </authorList>
    </citation>
    <scope>NUCLEOTIDE SEQUENCE [LARGE SCALE GENOMIC DNA]</scope>
    <source>
        <strain evidence="4 5">6Ac</strain>
    </source>
</reference>
<keyword evidence="2 3" id="KW-0802">TPR repeat</keyword>
<evidence type="ECO:0000313" key="5">
    <source>
        <dbReference type="Proteomes" id="UP000005877"/>
    </source>
</evidence>